<reference evidence="1" key="1">
    <citation type="submission" date="2020-05" db="EMBL/GenBank/DDBJ databases">
        <authorList>
            <person name="Chiriac C."/>
            <person name="Salcher M."/>
            <person name="Ghai R."/>
            <person name="Kavagutti S V."/>
        </authorList>
    </citation>
    <scope>NUCLEOTIDE SEQUENCE</scope>
</reference>
<protein>
    <submittedName>
        <fullName evidence="1">Unannotated protein</fullName>
    </submittedName>
</protein>
<gene>
    <name evidence="1" type="ORF">UFOPK2275_01069</name>
</gene>
<evidence type="ECO:0000313" key="1">
    <source>
        <dbReference type="EMBL" id="CAB4671067.1"/>
    </source>
</evidence>
<dbReference type="AlphaFoldDB" id="A0A6J6M9Y5"/>
<name>A0A6J6M9Y5_9ZZZZ</name>
<accession>A0A6J6M9Y5</accession>
<dbReference type="EMBL" id="CAEZWQ010000156">
    <property type="protein sequence ID" value="CAB4671067.1"/>
    <property type="molecule type" value="Genomic_DNA"/>
</dbReference>
<sequence length="901" mass="96157">MKILRGAYKVSPVTDKRAARNTVQIKRTSLFVVLSFCFVSLGLTPALAVDERVIDIVTVSWAGSAPTPATGDQLAALVNTEVNKSWRSFTTLVGDTKDRSISFVAGKVLSTPIVLNSRMACSGVNSIDFMNYTRVEAYKRLGILDDIDRYLIINAPKAGCVWSGRAQLGAPDATNGTLVLHDTDDPFVITHELGHTFGLGHTNFLRCSNNNPDGTWGDVCKAVEYGGVVDVMGNVETTSPLNTYHQWRMGLLDSSQVKQVWKTETLTVAPSDFADGLRAIYVRDGSAAYWIEYRRSLNGVGYKPGLVIFRIDPPPISSVVSLNPEDSLASEFSDGLSTDVWMLNLDSFRYSNSNSTSGSMTSLSATTFSGNVSFGAVASETSAAVTVTIKADVTPPPTPVLIPTAEWRYPSIEITKPGYGDAQSAIASFQSSVDGVVSDLPTVVSDKWKPTYLNPFSAPKAVHVRDLPEGSYLFALRAIDIAGNKSGWSQAVKVNIDRGRPVVTNEFNVAAINGDQISLSWSGAKDIGSGLCQTNLVNADGLVIQSSSAKEAPLIKLTNGETIKSAAQIFDCIGNGITGDLSLTNRLTLADKSSRTGKWSPAGAPYNSGALKCTGKCTASFSVKGAINVLVGTGAASVTAGTKPVATIADSKIAKLRVGANADIGVLKKVIRISGSNFVLIGINSVDASFTNSKELDRLPTATDTSLTDSKQAVLARYGFAASDFSQEWTVLPMAGGTTLIDPSLDLCNGSFTSEKERQERRQVIATKTGTPFTFLSTETVRYSSVTSAQLAQKELAKTLAQCIIDEGYKETTGTHVSYRFTEIKNSPSGLVSEGSRVLVRAQIGTGPSSRQLLAFYQFNGEIFTGLYVMTAGEVGFTDSQVTTWHSVAVTMANRLSGKAF</sequence>
<organism evidence="1">
    <name type="scientific">freshwater metagenome</name>
    <dbReference type="NCBI Taxonomy" id="449393"/>
    <lineage>
        <taxon>unclassified sequences</taxon>
        <taxon>metagenomes</taxon>
        <taxon>ecological metagenomes</taxon>
    </lineage>
</organism>
<dbReference type="SUPFAM" id="SSF55486">
    <property type="entry name" value="Metalloproteases ('zincins'), catalytic domain"/>
    <property type="match status" value="1"/>
</dbReference>
<proteinExistence type="predicted"/>